<gene>
    <name evidence="1" type="ORF">GSB_152795</name>
</gene>
<dbReference type="Proteomes" id="UP000018040">
    <property type="component" value="Unassembled WGS sequence"/>
</dbReference>
<proteinExistence type="predicted"/>
<organism evidence="1 2">
    <name type="scientific">Giardia intestinalis</name>
    <name type="common">Giardia lamblia</name>
    <dbReference type="NCBI Taxonomy" id="5741"/>
    <lineage>
        <taxon>Eukaryota</taxon>
        <taxon>Metamonada</taxon>
        <taxon>Diplomonadida</taxon>
        <taxon>Hexamitidae</taxon>
        <taxon>Giardiinae</taxon>
        <taxon>Giardia</taxon>
    </lineage>
</organism>
<dbReference type="EMBL" id="AHHH01000494">
    <property type="protein sequence ID" value="ESU38650.1"/>
    <property type="molecule type" value="Genomic_DNA"/>
</dbReference>
<protein>
    <submittedName>
        <fullName evidence="1">Uncharacterized protein</fullName>
    </submittedName>
</protein>
<comment type="caution">
    <text evidence="1">The sequence shown here is derived from an EMBL/GenBank/DDBJ whole genome shotgun (WGS) entry which is preliminary data.</text>
</comment>
<evidence type="ECO:0000313" key="1">
    <source>
        <dbReference type="EMBL" id="ESU38650.1"/>
    </source>
</evidence>
<name>V6TNU6_GIAIN</name>
<dbReference type="AlphaFoldDB" id="V6TNU6"/>
<reference evidence="2" key="1">
    <citation type="submission" date="2012-02" db="EMBL/GenBank/DDBJ databases">
        <title>Genome sequencing of Giardia lamblia Genotypes A2 and B isolates (DH and GS) and comparative analysis with the genomes of Genotypes A1 and E (WB and Pig).</title>
        <authorList>
            <person name="Adam R."/>
            <person name="Dahlstrom E."/>
            <person name="Martens C."/>
            <person name="Bruno D."/>
            <person name="Barbian K."/>
            <person name="Porcella S.F."/>
            <person name="Nash T."/>
        </authorList>
    </citation>
    <scope>NUCLEOTIDE SEQUENCE</scope>
    <source>
        <strain evidence="2">GS</strain>
    </source>
</reference>
<reference evidence="1 2" key="2">
    <citation type="journal article" date="2013" name="Genome Biol. Evol.">
        <title>Genome sequencing of Giardia lamblia genotypes A2 and B isolates (DH and GS) and comparative analysis with the genomes of genotypes A1 and E (WB and Pig).</title>
        <authorList>
            <person name="Adam R.D."/>
            <person name="Dahlstrom E.W."/>
            <person name="Martens C.A."/>
            <person name="Bruno D.P."/>
            <person name="Barbian K.D."/>
            <person name="Ricklefs S.M."/>
            <person name="Hernandez M.M."/>
            <person name="Narla N.P."/>
            <person name="Patel R.B."/>
            <person name="Porcella S.F."/>
            <person name="Nash T.E."/>
        </authorList>
    </citation>
    <scope>NUCLEOTIDE SEQUENCE [LARGE SCALE GENOMIC DNA]</scope>
    <source>
        <strain evidence="1 2">GS</strain>
    </source>
</reference>
<evidence type="ECO:0000313" key="2">
    <source>
        <dbReference type="Proteomes" id="UP000018040"/>
    </source>
</evidence>
<sequence>MERFVIEFRRVLTKIAESSLAKTATSKDDGVSLRETDIELFYSLPIDDFAGDLLPFQRCILVIRCLSKLHIESSHPATPLFLFIRFFGCRPALTGERVISAPNAFLYPLLRIVGCNTFLY</sequence>
<accession>V6TNU6</accession>